<dbReference type="AlphaFoldDB" id="A0A0C2X9A8"/>
<keyword evidence="1" id="KW-0472">Membrane</keyword>
<sequence length="62" mass="6520">MVGFVRSCTGVVKVVGCGCEYACHSSKATAKDPVKGWLLLSALLLCTNCGTVVALAIKRMCR</sequence>
<proteinExistence type="predicted"/>
<organism evidence="2 3">
    <name type="scientific">Amanita muscaria (strain Koide BX008)</name>
    <dbReference type="NCBI Taxonomy" id="946122"/>
    <lineage>
        <taxon>Eukaryota</taxon>
        <taxon>Fungi</taxon>
        <taxon>Dikarya</taxon>
        <taxon>Basidiomycota</taxon>
        <taxon>Agaricomycotina</taxon>
        <taxon>Agaricomycetes</taxon>
        <taxon>Agaricomycetidae</taxon>
        <taxon>Agaricales</taxon>
        <taxon>Pluteineae</taxon>
        <taxon>Amanitaceae</taxon>
        <taxon>Amanita</taxon>
    </lineage>
</organism>
<keyword evidence="1" id="KW-0812">Transmembrane</keyword>
<keyword evidence="3" id="KW-1185">Reference proteome</keyword>
<evidence type="ECO:0000256" key="1">
    <source>
        <dbReference type="SAM" id="Phobius"/>
    </source>
</evidence>
<protein>
    <submittedName>
        <fullName evidence="2">Uncharacterized protein</fullName>
    </submittedName>
</protein>
<feature type="transmembrane region" description="Helical" evidence="1">
    <location>
        <begin position="37"/>
        <end position="57"/>
    </location>
</feature>
<evidence type="ECO:0000313" key="2">
    <source>
        <dbReference type="EMBL" id="KIL65373.1"/>
    </source>
</evidence>
<dbReference type="InParanoid" id="A0A0C2X9A8"/>
<dbReference type="HOGENOM" id="CLU_2903713_0_0_1"/>
<dbReference type="EMBL" id="KN818242">
    <property type="protein sequence ID" value="KIL65373.1"/>
    <property type="molecule type" value="Genomic_DNA"/>
</dbReference>
<accession>A0A0C2X9A8</accession>
<evidence type="ECO:0000313" key="3">
    <source>
        <dbReference type="Proteomes" id="UP000054549"/>
    </source>
</evidence>
<reference evidence="2 3" key="1">
    <citation type="submission" date="2014-04" db="EMBL/GenBank/DDBJ databases">
        <title>Evolutionary Origins and Diversification of the Mycorrhizal Mutualists.</title>
        <authorList>
            <consortium name="DOE Joint Genome Institute"/>
            <consortium name="Mycorrhizal Genomics Consortium"/>
            <person name="Kohler A."/>
            <person name="Kuo A."/>
            <person name="Nagy L.G."/>
            <person name="Floudas D."/>
            <person name="Copeland A."/>
            <person name="Barry K.W."/>
            <person name="Cichocki N."/>
            <person name="Veneault-Fourrey C."/>
            <person name="LaButti K."/>
            <person name="Lindquist E.A."/>
            <person name="Lipzen A."/>
            <person name="Lundell T."/>
            <person name="Morin E."/>
            <person name="Murat C."/>
            <person name="Riley R."/>
            <person name="Ohm R."/>
            <person name="Sun H."/>
            <person name="Tunlid A."/>
            <person name="Henrissat B."/>
            <person name="Grigoriev I.V."/>
            <person name="Hibbett D.S."/>
            <person name="Martin F."/>
        </authorList>
    </citation>
    <scope>NUCLEOTIDE SEQUENCE [LARGE SCALE GENOMIC DNA]</scope>
    <source>
        <strain evidence="2 3">Koide BX008</strain>
    </source>
</reference>
<name>A0A0C2X9A8_AMAMK</name>
<dbReference type="Proteomes" id="UP000054549">
    <property type="component" value="Unassembled WGS sequence"/>
</dbReference>
<keyword evidence="1" id="KW-1133">Transmembrane helix</keyword>
<gene>
    <name evidence="2" type="ORF">M378DRAFT_161986</name>
</gene>